<accession>A0ACD0NMV3</accession>
<reference evidence="1 2" key="1">
    <citation type="journal article" date="2018" name="Mol. Biol. Evol.">
        <title>Broad Genomic Sampling Reveals a Smut Pathogenic Ancestry of the Fungal Clade Ustilaginomycotina.</title>
        <authorList>
            <person name="Kijpornyongpan T."/>
            <person name="Mondo S.J."/>
            <person name="Barry K."/>
            <person name="Sandor L."/>
            <person name="Lee J."/>
            <person name="Lipzen A."/>
            <person name="Pangilinan J."/>
            <person name="LaButti K."/>
            <person name="Hainaut M."/>
            <person name="Henrissat B."/>
            <person name="Grigoriev I.V."/>
            <person name="Spatafora J.W."/>
            <person name="Aime M.C."/>
        </authorList>
    </citation>
    <scope>NUCLEOTIDE SEQUENCE [LARGE SCALE GENOMIC DNA]</scope>
    <source>
        <strain evidence="1 2">SA 807</strain>
    </source>
</reference>
<keyword evidence="2" id="KW-1185">Reference proteome</keyword>
<protein>
    <submittedName>
        <fullName evidence="1">AAD14-putative aryl-alcohol reductase</fullName>
    </submittedName>
</protein>
<evidence type="ECO:0000313" key="1">
    <source>
        <dbReference type="EMBL" id="PWN47146.1"/>
    </source>
</evidence>
<dbReference type="Proteomes" id="UP000245626">
    <property type="component" value="Unassembled WGS sequence"/>
</dbReference>
<gene>
    <name evidence="1" type="ORF">IE53DRAFT_390718</name>
</gene>
<dbReference type="EMBL" id="KZ820527">
    <property type="protein sequence ID" value="PWN47146.1"/>
    <property type="molecule type" value="Genomic_DNA"/>
</dbReference>
<organism evidence="1 2">
    <name type="scientific">Violaceomyces palustris</name>
    <dbReference type="NCBI Taxonomy" id="1673888"/>
    <lineage>
        <taxon>Eukaryota</taxon>
        <taxon>Fungi</taxon>
        <taxon>Dikarya</taxon>
        <taxon>Basidiomycota</taxon>
        <taxon>Ustilaginomycotina</taxon>
        <taxon>Ustilaginomycetes</taxon>
        <taxon>Violaceomycetales</taxon>
        <taxon>Violaceomycetaceae</taxon>
        <taxon>Violaceomyces</taxon>
    </lineage>
</organism>
<sequence length="349" mass="39252">MSLGDAWKDSPLMSGGIGKDESIALLDHFYKRGGNFIDTANNYTNEQSEKIIGEWMESRGIRDQIVLATKFTTCFRDQELGSYISTNNCGNSSKSLHVSLHESLKKLRTDYIDLLYVHWWDYSTSIEELMISLNKYVQQGKIIYLGASDMPAWVVSSANAYARAHGLTPFSVYQGRWSANERDFEREIIPMARHEGMALAPWGALGQGRFRSQAQIQEREKERGPIRGGRPQSEDEKNISRVLEKIGNELGGASITQVALAYVFAKYPYVYPIVGGTKISYLDDNIEALDLNLSDEQVKEIEASTPFNVGFPHSMIGQDHHITGETTFPLLAHSGKIDWVKHPRGPRTQ</sequence>
<proteinExistence type="predicted"/>
<evidence type="ECO:0000313" key="2">
    <source>
        <dbReference type="Proteomes" id="UP000245626"/>
    </source>
</evidence>
<name>A0ACD0NMV3_9BASI</name>